<feature type="domain" description="Lipoprotein-associated type-17" evidence="3">
    <location>
        <begin position="61"/>
        <end position="152"/>
    </location>
</feature>
<dbReference type="RefSeq" id="WP_027123468.1">
    <property type="nucleotide sequence ID" value="NZ_CP103423.1"/>
</dbReference>
<name>A0ABY5TTH2_9BACT</name>
<dbReference type="Pfam" id="PF01732">
    <property type="entry name" value="Mycop_pep_DUF31"/>
    <property type="match status" value="1"/>
</dbReference>
<evidence type="ECO:0000259" key="2">
    <source>
        <dbReference type="Pfam" id="PF01732"/>
    </source>
</evidence>
<evidence type="ECO:0000259" key="3">
    <source>
        <dbReference type="Pfam" id="PF04200"/>
    </source>
</evidence>
<keyword evidence="1" id="KW-1133">Transmembrane helix</keyword>
<keyword evidence="1" id="KW-0472">Membrane</keyword>
<dbReference type="Pfam" id="PF04200">
    <property type="entry name" value="Lipoprotein_17"/>
    <property type="match status" value="1"/>
</dbReference>
<gene>
    <name evidence="4" type="ORF">NX772_02550</name>
</gene>
<evidence type="ECO:0000313" key="4">
    <source>
        <dbReference type="EMBL" id="UWD33964.1"/>
    </source>
</evidence>
<dbReference type="Proteomes" id="UP001058364">
    <property type="component" value="Chromosome"/>
</dbReference>
<feature type="transmembrane region" description="Helical" evidence="1">
    <location>
        <begin position="9"/>
        <end position="34"/>
    </location>
</feature>
<reference evidence="4" key="1">
    <citation type="submission" date="2022-08" db="EMBL/GenBank/DDBJ databases">
        <title>Complete genome sequence of Mycoplasma molare type strain H 542.</title>
        <authorList>
            <person name="Spergser J."/>
        </authorList>
    </citation>
    <scope>NUCLEOTIDE SEQUENCE</scope>
    <source>
        <strain evidence="4">H 542</strain>
    </source>
</reference>
<keyword evidence="5" id="KW-1185">Reference proteome</keyword>
<accession>A0ABY5TTH2</accession>
<protein>
    <submittedName>
        <fullName evidence="4">DUF31 family protein</fullName>
    </submittedName>
</protein>
<keyword evidence="1" id="KW-0812">Transmembrane</keyword>
<evidence type="ECO:0000313" key="5">
    <source>
        <dbReference type="Proteomes" id="UP001058364"/>
    </source>
</evidence>
<evidence type="ECO:0000256" key="1">
    <source>
        <dbReference type="SAM" id="Phobius"/>
    </source>
</evidence>
<dbReference type="SUPFAM" id="SSF50494">
    <property type="entry name" value="Trypsin-like serine proteases"/>
    <property type="match status" value="1"/>
</dbReference>
<sequence>MKENKKKNILFKTVLATMTIVPLSSIGVATYFLLKNEINDTSDLIISDLNIKKNSISDFISVQADVENASDILPSEALKKENEKYFRSYLRYSLKPDASINDILEEYDVEINKIENSEDDFNGTLKIKMQATSKVNKDIKEERIFIVSGFKSTKVGDIRFKNRLNKVLNNFQFIQKQEVNSINYSEFNQNTFFNFFDLDADDSNEERVFNKVENEYFLKENMNYKANIELLKETYNNHNKTIDVIVSFSHSAFKNFSYGKVFTLENINLNLNQEENTNYNNSIFNNNINPYNLKFEKEVYNIFPSSFSEKSDVIIKDFSNINPNISIKLIKESINDQNGNIDFLVTDKITNFSKVFNFKLFNFDKISNDIFNITQINKNYINNSYNIISKKDLAVYTLNSSDKTLRYKTIGEEIEKYFNSQEFKNRFLPFKIDAEIFKYSLTKNFKIENNKLNFVLKNWNGDENNLFIPFQTPASDEKNISLDFEENPKIKSKEDVLQDIKNRTISIHYIVNENENTSRIISGTAWVFDRVKNTNTYYLATNIHVVSELTKNMDKISSFSYSFNTKYTKLPHLNSPITTEGVTYNQVFKRLDRRINHSFAEKSINKSRFITKESEEFWKNLEVINLGVDTPNKGEYSDFALIKVTFPKDKIIKNIFNQQYVDQYIPDQAKYYNDNKLNFFISDKIEFPQNTSDNNNLLPLPMELNYAGYLGGNEYVEVSQSPYLKYENLIQKEQTINNQNYKYNKSIINLPGVNSGHGMSGSLVLNQFGQVVGIFWGGFFDKETANGLSSGTGIIDTLSIKKGSEKTILRKWLDKTKNIITDLDEYEGKIKY</sequence>
<feature type="domain" description="DUF31" evidence="2">
    <location>
        <begin position="495"/>
        <end position="745"/>
    </location>
</feature>
<dbReference type="EMBL" id="CP103423">
    <property type="protein sequence ID" value="UWD33964.1"/>
    <property type="molecule type" value="Genomic_DNA"/>
</dbReference>
<proteinExistence type="predicted"/>
<organism evidence="4 5">
    <name type="scientific">Mesomycoplasma molare</name>
    <dbReference type="NCBI Taxonomy" id="171288"/>
    <lineage>
        <taxon>Bacteria</taxon>
        <taxon>Bacillati</taxon>
        <taxon>Mycoplasmatota</taxon>
        <taxon>Mycoplasmoidales</taxon>
        <taxon>Metamycoplasmataceae</taxon>
        <taxon>Mesomycoplasma</taxon>
    </lineage>
</organism>
<dbReference type="InterPro" id="IPR007326">
    <property type="entry name" value="Lipoprotein-assoc_dom"/>
</dbReference>
<dbReference type="InterPro" id="IPR009003">
    <property type="entry name" value="Peptidase_S1_PA"/>
</dbReference>
<dbReference type="InterPro" id="IPR022382">
    <property type="entry name" value="Mycoplasma_peptidase_DUF31"/>
</dbReference>